<dbReference type="AlphaFoldDB" id="V4P5Q4"/>
<sequence>MAIKVERMTGLIGRDSDIPKIRSSIIRRICVEGYDTSLPEFDVDAALRKHFASCGDVVHVYIPIEELDKPLNRFAFVYLRGKDAEEKALKLSGSKVEGKKTLVSKNKEKKIVGGWNLVVKAYPFHENYLDPELAPMRAQGQKNRRAMGVTVYDNSSCPVMVEEVKSMLKCLFPASGKIDADFDMPKSGGPLMIKCLLHLYGEDAVERALQLSGLEMRQRNVVVDIICGPPPPMIIG</sequence>
<reference evidence="3 4" key="1">
    <citation type="journal article" date="2013" name="Front. Plant Sci.">
        <title>The Reference Genome of the Halophytic Plant Eutrema salsugineum.</title>
        <authorList>
            <person name="Yang R."/>
            <person name="Jarvis D.E."/>
            <person name="Chen H."/>
            <person name="Beilstein M.A."/>
            <person name="Grimwood J."/>
            <person name="Jenkins J."/>
            <person name="Shu S."/>
            <person name="Prochnik S."/>
            <person name="Xin M."/>
            <person name="Ma C."/>
            <person name="Schmutz J."/>
            <person name="Wing R.A."/>
            <person name="Mitchell-Olds T."/>
            <person name="Schumaker K.S."/>
            <person name="Wang X."/>
        </authorList>
    </citation>
    <scope>NUCLEOTIDE SEQUENCE [LARGE SCALE GENOMIC DNA]</scope>
</reference>
<accession>V4P5Q4</accession>
<dbReference type="PROSITE" id="PS50102">
    <property type="entry name" value="RRM"/>
    <property type="match status" value="1"/>
</dbReference>
<feature type="domain" description="RRM" evidence="2">
    <location>
        <begin position="27"/>
        <end position="108"/>
    </location>
</feature>
<evidence type="ECO:0000259" key="2">
    <source>
        <dbReference type="PROSITE" id="PS50102"/>
    </source>
</evidence>
<evidence type="ECO:0000313" key="3">
    <source>
        <dbReference type="EMBL" id="ESQ54846.1"/>
    </source>
</evidence>
<dbReference type="OMA" id="ESKMCKH"/>
<evidence type="ECO:0000256" key="1">
    <source>
        <dbReference type="PROSITE-ProRule" id="PRU00176"/>
    </source>
</evidence>
<dbReference type="Gramene" id="ESQ54846">
    <property type="protein sequence ID" value="ESQ54846"/>
    <property type="gene ID" value="EUTSA_v10026130mg"/>
</dbReference>
<evidence type="ECO:0000313" key="4">
    <source>
        <dbReference type="Proteomes" id="UP000030689"/>
    </source>
</evidence>
<dbReference type="Proteomes" id="UP000030689">
    <property type="component" value="Unassembled WGS sequence"/>
</dbReference>
<protein>
    <recommendedName>
        <fullName evidence="2">RRM domain-containing protein</fullName>
    </recommendedName>
</protein>
<dbReference type="InterPro" id="IPR035979">
    <property type="entry name" value="RBD_domain_sf"/>
</dbReference>
<dbReference type="SUPFAM" id="SSF54928">
    <property type="entry name" value="RNA-binding domain, RBD"/>
    <property type="match status" value="1"/>
</dbReference>
<dbReference type="EMBL" id="KI517384">
    <property type="protein sequence ID" value="ESQ54846.1"/>
    <property type="molecule type" value="Genomic_DNA"/>
</dbReference>
<dbReference type="GO" id="GO:0003723">
    <property type="term" value="F:RNA binding"/>
    <property type="evidence" value="ECO:0007669"/>
    <property type="project" value="UniProtKB-UniRule"/>
</dbReference>
<keyword evidence="1" id="KW-0694">RNA-binding</keyword>
<keyword evidence="4" id="KW-1185">Reference proteome</keyword>
<name>V4P5Q4_EUTSA</name>
<dbReference type="InterPro" id="IPR000504">
    <property type="entry name" value="RRM_dom"/>
</dbReference>
<gene>
    <name evidence="3" type="ORF">EUTSA_v10026130mg</name>
</gene>
<dbReference type="Pfam" id="PF00076">
    <property type="entry name" value="RRM_1"/>
    <property type="match status" value="1"/>
</dbReference>
<dbReference type="Gene3D" id="3.30.70.330">
    <property type="match status" value="1"/>
</dbReference>
<dbReference type="OrthoDB" id="1085421at2759"/>
<proteinExistence type="predicted"/>
<organism evidence="3 4">
    <name type="scientific">Eutrema salsugineum</name>
    <name type="common">Saltwater cress</name>
    <name type="synonym">Sisymbrium salsugineum</name>
    <dbReference type="NCBI Taxonomy" id="72664"/>
    <lineage>
        <taxon>Eukaryota</taxon>
        <taxon>Viridiplantae</taxon>
        <taxon>Streptophyta</taxon>
        <taxon>Embryophyta</taxon>
        <taxon>Tracheophyta</taxon>
        <taxon>Spermatophyta</taxon>
        <taxon>Magnoliopsida</taxon>
        <taxon>eudicotyledons</taxon>
        <taxon>Gunneridae</taxon>
        <taxon>Pentapetalae</taxon>
        <taxon>rosids</taxon>
        <taxon>malvids</taxon>
        <taxon>Brassicales</taxon>
        <taxon>Brassicaceae</taxon>
        <taxon>Eutremeae</taxon>
        <taxon>Eutrema</taxon>
    </lineage>
</organism>
<dbReference type="InterPro" id="IPR012677">
    <property type="entry name" value="Nucleotide-bd_a/b_plait_sf"/>
</dbReference>